<reference evidence="2 3" key="1">
    <citation type="journal article" date="2019" name="Sci. Rep.">
        <title>Orb-weaving spider Araneus ventricosus genome elucidates the spidroin gene catalogue.</title>
        <authorList>
            <person name="Kono N."/>
            <person name="Nakamura H."/>
            <person name="Ohtoshi R."/>
            <person name="Moran D.A.P."/>
            <person name="Shinohara A."/>
            <person name="Yoshida Y."/>
            <person name="Fujiwara M."/>
            <person name="Mori M."/>
            <person name="Tomita M."/>
            <person name="Arakawa K."/>
        </authorList>
    </citation>
    <scope>NUCLEOTIDE SEQUENCE [LARGE SCALE GENOMIC DNA]</scope>
</reference>
<organism evidence="2 3">
    <name type="scientific">Araneus ventricosus</name>
    <name type="common">Orbweaver spider</name>
    <name type="synonym">Epeira ventricosa</name>
    <dbReference type="NCBI Taxonomy" id="182803"/>
    <lineage>
        <taxon>Eukaryota</taxon>
        <taxon>Metazoa</taxon>
        <taxon>Ecdysozoa</taxon>
        <taxon>Arthropoda</taxon>
        <taxon>Chelicerata</taxon>
        <taxon>Arachnida</taxon>
        <taxon>Araneae</taxon>
        <taxon>Araneomorphae</taxon>
        <taxon>Entelegynae</taxon>
        <taxon>Araneoidea</taxon>
        <taxon>Araneidae</taxon>
        <taxon>Araneus</taxon>
    </lineage>
</organism>
<dbReference type="Proteomes" id="UP000499080">
    <property type="component" value="Unassembled WGS sequence"/>
</dbReference>
<evidence type="ECO:0000313" key="3">
    <source>
        <dbReference type="Proteomes" id="UP000499080"/>
    </source>
</evidence>
<dbReference type="EMBL" id="BGPR01000008">
    <property type="protein sequence ID" value="GBL75827.1"/>
    <property type="molecule type" value="Genomic_DNA"/>
</dbReference>
<protein>
    <submittedName>
        <fullName evidence="2">Uncharacterized protein</fullName>
    </submittedName>
</protein>
<comment type="caution">
    <text evidence="2">The sequence shown here is derived from an EMBL/GenBank/DDBJ whole genome shotgun (WGS) entry which is preliminary data.</text>
</comment>
<accession>A0A4Y2A8D7</accession>
<sequence>MAIFWSLKYTNDLSHFVHNPLCTLVSKSHPPYLPPTLLGFDFNLASHKIPCGEHNAPPSEKGWGNPSNNTAITRRNKGSQSHYNAIKHYKTLRFRAAKNNPPSVVSTAVKILL</sequence>
<feature type="compositionally biased region" description="Polar residues" evidence="1">
    <location>
        <begin position="65"/>
        <end position="79"/>
    </location>
</feature>
<evidence type="ECO:0000256" key="1">
    <source>
        <dbReference type="SAM" id="MobiDB-lite"/>
    </source>
</evidence>
<proteinExistence type="predicted"/>
<evidence type="ECO:0000313" key="2">
    <source>
        <dbReference type="EMBL" id="GBL75827.1"/>
    </source>
</evidence>
<feature type="region of interest" description="Disordered" evidence="1">
    <location>
        <begin position="53"/>
        <end position="79"/>
    </location>
</feature>
<keyword evidence="3" id="KW-1185">Reference proteome</keyword>
<name>A0A4Y2A8D7_ARAVE</name>
<gene>
    <name evidence="2" type="ORF">AVEN_155102_1</name>
</gene>
<dbReference type="AlphaFoldDB" id="A0A4Y2A8D7"/>